<evidence type="ECO:0000256" key="1">
    <source>
        <dbReference type="SAM" id="MobiDB-lite"/>
    </source>
</evidence>
<comment type="caution">
    <text evidence="2">The sequence shown here is derived from an EMBL/GenBank/DDBJ whole genome shotgun (WGS) entry which is preliminary data.</text>
</comment>
<reference evidence="2" key="1">
    <citation type="submission" date="2021-11" db="EMBL/GenBank/DDBJ databases">
        <authorList>
            <person name="Schell T."/>
        </authorList>
    </citation>
    <scope>NUCLEOTIDE SEQUENCE</scope>
    <source>
        <strain evidence="2">M5</strain>
    </source>
</reference>
<feature type="compositionally biased region" description="Low complexity" evidence="1">
    <location>
        <begin position="99"/>
        <end position="110"/>
    </location>
</feature>
<keyword evidence="3" id="KW-1185">Reference proteome</keyword>
<proteinExistence type="predicted"/>
<sequence length="257" mass="28552">MGNTFVMNANHSLLNSQLNRDVFDATRWKKEIKIRGEKEENQSMMDPSKYTQGKALEPVLAAPPVIEAVKPTEEVSVVPSESKKKNGENLNEKTRSVLQESQINSSEQNSAMKNTLQAIENQKEKSSSVLIPDGDVQQQSANQSKPTKAKSNKVWTISKLIIKNTLQAIENQKLKSSSVFIPDGDVQQQSANQSEPTKAKSVCFVGAKSFSSKNSMKSHLGDCMEMVLIIKNVKLNVESDVKFPVAKNELKFKKKLN</sequence>
<dbReference type="Proteomes" id="UP000789390">
    <property type="component" value="Unassembled WGS sequence"/>
</dbReference>
<protein>
    <submittedName>
        <fullName evidence="2">Uncharacterized protein</fullName>
    </submittedName>
</protein>
<dbReference type="AlphaFoldDB" id="A0A8J2RWC4"/>
<organism evidence="2 3">
    <name type="scientific">Daphnia galeata</name>
    <dbReference type="NCBI Taxonomy" id="27404"/>
    <lineage>
        <taxon>Eukaryota</taxon>
        <taxon>Metazoa</taxon>
        <taxon>Ecdysozoa</taxon>
        <taxon>Arthropoda</taxon>
        <taxon>Crustacea</taxon>
        <taxon>Branchiopoda</taxon>
        <taxon>Diplostraca</taxon>
        <taxon>Cladocera</taxon>
        <taxon>Anomopoda</taxon>
        <taxon>Daphniidae</taxon>
        <taxon>Daphnia</taxon>
    </lineage>
</organism>
<evidence type="ECO:0000313" key="3">
    <source>
        <dbReference type="Proteomes" id="UP000789390"/>
    </source>
</evidence>
<feature type="compositionally biased region" description="Basic and acidic residues" evidence="1">
    <location>
        <begin position="81"/>
        <end position="95"/>
    </location>
</feature>
<name>A0A8J2RWC4_9CRUS</name>
<gene>
    <name evidence="2" type="ORF">DGAL_LOCUS9264</name>
</gene>
<feature type="region of interest" description="Disordered" evidence="1">
    <location>
        <begin position="76"/>
        <end position="112"/>
    </location>
</feature>
<evidence type="ECO:0000313" key="2">
    <source>
        <dbReference type="EMBL" id="CAH0106114.1"/>
    </source>
</evidence>
<dbReference type="EMBL" id="CAKKLH010000219">
    <property type="protein sequence ID" value="CAH0106114.1"/>
    <property type="molecule type" value="Genomic_DNA"/>
</dbReference>
<accession>A0A8J2RWC4</accession>